<evidence type="ECO:0000256" key="1">
    <source>
        <dbReference type="ARBA" id="ARBA00038494"/>
    </source>
</evidence>
<reference evidence="3 4" key="1">
    <citation type="submission" date="2019-03" db="EMBL/GenBank/DDBJ databases">
        <authorList>
            <person name="Kim M.K.M."/>
        </authorList>
    </citation>
    <scope>NUCLEOTIDE SEQUENCE [LARGE SCALE GENOMIC DNA]</scope>
    <source>
        <strain evidence="3 4">17J68-12</strain>
    </source>
</reference>
<dbReference type="Proteomes" id="UP000295334">
    <property type="component" value="Unassembled WGS sequence"/>
</dbReference>
<dbReference type="CDD" id="cd02511">
    <property type="entry name" value="Beta4Glucosyltransferase"/>
    <property type="match status" value="1"/>
</dbReference>
<evidence type="ECO:0000313" key="3">
    <source>
        <dbReference type="EMBL" id="TCJ13109.1"/>
    </source>
</evidence>
<keyword evidence="3" id="KW-0808">Transferase</keyword>
<dbReference type="EMBL" id="SJZI01000047">
    <property type="protein sequence ID" value="TCJ13109.1"/>
    <property type="molecule type" value="Genomic_DNA"/>
</dbReference>
<evidence type="ECO:0000259" key="2">
    <source>
        <dbReference type="Pfam" id="PF00535"/>
    </source>
</evidence>
<dbReference type="InterPro" id="IPR029044">
    <property type="entry name" value="Nucleotide-diphossugar_trans"/>
</dbReference>
<sequence length="276" mass="31348">MGFTSTRSYFCGGGSGSHQIRARRTMQANLSIVIICKNEADNIERAISSARGLVRDIVVYDSGSTDDTIAIVEAMGIPVHRGPWLGFGPTRRAATMLAKNDWVFCLDADEALSEALVDELGAFRPEAGNAWQVQLRNHLGKRYIRWGVWRNDFRLRLFHRHECNWNDDLIHEKVVPLQPVHIHRLKGSVEHRTAKNIRDYRGKMENYARLTAEMYFRKGKRAGLLKLLFSPMLTFLKSYFGKMGFLEGLCGLELSMATAAYTAKKYAHLKLLRKGS</sequence>
<dbReference type="Gene3D" id="3.90.550.10">
    <property type="entry name" value="Spore Coat Polysaccharide Biosynthesis Protein SpsA, Chain A"/>
    <property type="match status" value="1"/>
</dbReference>
<dbReference type="PANTHER" id="PTHR43630">
    <property type="entry name" value="POLY-BETA-1,6-N-ACETYL-D-GLUCOSAMINE SYNTHASE"/>
    <property type="match status" value="1"/>
</dbReference>
<gene>
    <name evidence="3" type="ORF">EPD60_13650</name>
</gene>
<comment type="caution">
    <text evidence="3">The sequence shown here is derived from an EMBL/GenBank/DDBJ whole genome shotgun (WGS) entry which is preliminary data.</text>
</comment>
<dbReference type="PANTHER" id="PTHR43630:SF2">
    <property type="entry name" value="GLYCOSYLTRANSFERASE"/>
    <property type="match status" value="1"/>
</dbReference>
<comment type="similarity">
    <text evidence="1">Belongs to the glycosyltransferase 2 family. WaaE/KdtX subfamily.</text>
</comment>
<dbReference type="OrthoDB" id="9815923at2"/>
<name>A0A4R1B944_9BACT</name>
<accession>A0A4R1B944</accession>
<proteinExistence type="inferred from homology"/>
<organism evidence="3 4">
    <name type="scientific">Flaviaesturariibacter flavus</name>
    <dbReference type="NCBI Taxonomy" id="2502780"/>
    <lineage>
        <taxon>Bacteria</taxon>
        <taxon>Pseudomonadati</taxon>
        <taxon>Bacteroidota</taxon>
        <taxon>Chitinophagia</taxon>
        <taxon>Chitinophagales</taxon>
        <taxon>Chitinophagaceae</taxon>
        <taxon>Flaviaestuariibacter</taxon>
    </lineage>
</organism>
<dbReference type="InterPro" id="IPR001173">
    <property type="entry name" value="Glyco_trans_2-like"/>
</dbReference>
<feature type="domain" description="Glycosyltransferase 2-like" evidence="2">
    <location>
        <begin position="31"/>
        <end position="117"/>
    </location>
</feature>
<dbReference type="GO" id="GO:0016740">
    <property type="term" value="F:transferase activity"/>
    <property type="evidence" value="ECO:0007669"/>
    <property type="project" value="UniProtKB-KW"/>
</dbReference>
<dbReference type="Pfam" id="PF00535">
    <property type="entry name" value="Glycos_transf_2"/>
    <property type="match status" value="1"/>
</dbReference>
<keyword evidence="4" id="KW-1185">Reference proteome</keyword>
<dbReference type="AlphaFoldDB" id="A0A4R1B944"/>
<protein>
    <submittedName>
        <fullName evidence="3">Glycosyltransferase family 2 protein</fullName>
    </submittedName>
</protein>
<dbReference type="SUPFAM" id="SSF53448">
    <property type="entry name" value="Nucleotide-diphospho-sugar transferases"/>
    <property type="match status" value="1"/>
</dbReference>
<evidence type="ECO:0000313" key="4">
    <source>
        <dbReference type="Proteomes" id="UP000295334"/>
    </source>
</evidence>